<dbReference type="EMBL" id="LAZR01004105">
    <property type="protein sequence ID" value="KKN11731.1"/>
    <property type="molecule type" value="Genomic_DNA"/>
</dbReference>
<name>A0A0F9QER4_9ZZZZ</name>
<dbReference type="Pfam" id="PF13385">
    <property type="entry name" value="Laminin_G_3"/>
    <property type="match status" value="1"/>
</dbReference>
<evidence type="ECO:0008006" key="2">
    <source>
        <dbReference type="Google" id="ProtNLM"/>
    </source>
</evidence>
<proteinExistence type="predicted"/>
<protein>
    <recommendedName>
        <fullName evidence="2">LamG-like jellyroll fold domain-containing protein</fullName>
    </recommendedName>
</protein>
<reference evidence="1" key="1">
    <citation type="journal article" date="2015" name="Nature">
        <title>Complex archaea that bridge the gap between prokaryotes and eukaryotes.</title>
        <authorList>
            <person name="Spang A."/>
            <person name="Saw J.H."/>
            <person name="Jorgensen S.L."/>
            <person name="Zaremba-Niedzwiedzka K."/>
            <person name="Martijn J."/>
            <person name="Lind A.E."/>
            <person name="van Eijk R."/>
            <person name="Schleper C."/>
            <person name="Guy L."/>
            <person name="Ettema T.J."/>
        </authorList>
    </citation>
    <scope>NUCLEOTIDE SEQUENCE</scope>
</reference>
<evidence type="ECO:0000313" key="1">
    <source>
        <dbReference type="EMBL" id="KKN11731.1"/>
    </source>
</evidence>
<dbReference type="SUPFAM" id="SSF49899">
    <property type="entry name" value="Concanavalin A-like lectins/glucanases"/>
    <property type="match status" value="1"/>
</dbReference>
<comment type="caution">
    <text evidence="1">The sequence shown here is derived from an EMBL/GenBank/DDBJ whole genome shotgun (WGS) entry which is preliminary data.</text>
</comment>
<sequence>MGVEVFKQGLELFADQWQAPGSIDFYSSGDLDDYISFSVTSNRPLITGTGNYLVLGKDGTAGSATSADDVLVGGKLEVDGVLYADGGIVGGTSFNMLDDILFTLGTNNDQVLLNRSSILNADTTLTGVVVGASRETQAIAADSLMISNITSNGDIAMYVNKGGHTQMVLWADGSTGDTAILAASGQSVDMYIGGSKIFDLTNDGTKSTLMGLSGDYWRIGNAATTDHSLNSEDDLMVTGELEVDGDAMFDGTTITFGVSSNVAILGGITMADTKAIKTPSGGTGDYFLLQAYDEDLTGLVEAARVFSANDPYFSMGGSQEFKFYNSGEASFGGKSPQNCDSINAMAYTQIVEILGDASIFLPFSEATGSTVTDWTSNGQDATTSETLQTFDTPPAFVGSQYAYDFNGTDEEMDVADNALSSTAGAMSAGAWVNMTDSTNSTLFGVWDINSKREWRLYLDASDYPTFAVYDEGNAAQLGRQDQTALSEGAWKFVVATFDGGTAAGGIKVYIDGVALDDADVLVGSGYADQVDSGAALDIGFNEDGSSAPENYFDGLMWGPWMTKKELSADEVWNLYKIGKGLLDQ</sequence>
<gene>
    <name evidence="1" type="ORF">LCGC14_1023590</name>
</gene>
<dbReference type="AlphaFoldDB" id="A0A0F9QER4"/>
<dbReference type="InterPro" id="IPR013320">
    <property type="entry name" value="ConA-like_dom_sf"/>
</dbReference>
<accession>A0A0F9QER4</accession>
<organism evidence="1">
    <name type="scientific">marine sediment metagenome</name>
    <dbReference type="NCBI Taxonomy" id="412755"/>
    <lineage>
        <taxon>unclassified sequences</taxon>
        <taxon>metagenomes</taxon>
        <taxon>ecological metagenomes</taxon>
    </lineage>
</organism>
<dbReference type="Gene3D" id="2.60.120.200">
    <property type="match status" value="1"/>
</dbReference>